<dbReference type="RefSeq" id="WP_232189224.1">
    <property type="nucleotide sequence ID" value="NZ_JAIOAP010000018.1"/>
</dbReference>
<accession>A0ABV1L1B4</accession>
<name>A0ABV1L1B4_9BACL</name>
<gene>
    <name evidence="1" type="ORF">QJS35_27465</name>
</gene>
<dbReference type="Proteomes" id="UP001493487">
    <property type="component" value="Unassembled WGS sequence"/>
</dbReference>
<comment type="caution">
    <text evidence="1">The sequence shown here is derived from an EMBL/GenBank/DDBJ whole genome shotgun (WGS) entry which is preliminary data.</text>
</comment>
<proteinExistence type="predicted"/>
<reference evidence="1 2" key="1">
    <citation type="journal article" date="2023" name="Genome Announc.">
        <title>Pan-Genome Analyses of the Genus Cohnella and Proposal of the Novel Species Cohnella silvisoli sp. nov., Isolated from Forest Soil.</title>
        <authorList>
            <person name="Wang C."/>
            <person name="Mao L."/>
            <person name="Bao G."/>
            <person name="Zhu H."/>
        </authorList>
    </citation>
    <scope>NUCLEOTIDE SEQUENCE [LARGE SCALE GENOMIC DNA]</scope>
    <source>
        <strain evidence="1 2">NL03-T5-1</strain>
    </source>
</reference>
<evidence type="ECO:0000313" key="2">
    <source>
        <dbReference type="Proteomes" id="UP001493487"/>
    </source>
</evidence>
<dbReference type="EMBL" id="JASKHM010000019">
    <property type="protein sequence ID" value="MEQ4486125.1"/>
    <property type="molecule type" value="Genomic_DNA"/>
</dbReference>
<keyword evidence="2" id="KW-1185">Reference proteome</keyword>
<evidence type="ECO:0000313" key="1">
    <source>
        <dbReference type="EMBL" id="MEQ4486125.1"/>
    </source>
</evidence>
<protein>
    <submittedName>
        <fullName evidence="1">Uncharacterized protein</fullName>
    </submittedName>
</protein>
<organism evidence="1 2">
    <name type="scientific">Cohnella silvisoli</name>
    <dbReference type="NCBI Taxonomy" id="2873699"/>
    <lineage>
        <taxon>Bacteria</taxon>
        <taxon>Bacillati</taxon>
        <taxon>Bacillota</taxon>
        <taxon>Bacilli</taxon>
        <taxon>Bacillales</taxon>
        <taxon>Paenibacillaceae</taxon>
        <taxon>Cohnella</taxon>
    </lineage>
</organism>
<sequence>MEALKKWDLIMKFKMIKIISVLALFLMTNQLVSSKELPTVSVFDVKQEKVVKVMPLTSEFKNSVLGVLQSSPAHYEGFSMNPVSGLVFHLPFPTKVQIPHAFYLNKVSEIYLFLEHGQKPKALLFQENRRQIIVVLNYDNEKFIKQNGLSDIWFEKTNSSDINNPD</sequence>